<reference evidence="1 2" key="1">
    <citation type="submission" date="2020-04" db="EMBL/GenBank/DDBJ databases">
        <title>FDA dAtabase for Regulatory Grade micrObial Sequences (FDA-ARGOS): Supporting development and validation of Infectious Disease Dx tests.</title>
        <authorList>
            <person name="Sciortino C."/>
            <person name="Tallon L."/>
            <person name="Sadzewicz L."/>
            <person name="Vavikolanu K."/>
            <person name="Mehta A."/>
            <person name="Aluvathingal J."/>
            <person name="Nadendla S."/>
            <person name="Nandy P."/>
            <person name="Geyer C."/>
            <person name="Yan Y."/>
            <person name="Sichtig H."/>
        </authorList>
    </citation>
    <scope>NUCLEOTIDE SEQUENCE [LARGE SCALE GENOMIC DNA]</scope>
    <source>
        <strain evidence="1 2">FDAARGOS_633</strain>
        <plasmid evidence="1 2">unnamed1</plasmid>
    </source>
</reference>
<dbReference type="Proteomes" id="UP000500870">
    <property type="component" value="Plasmid unnamed1"/>
</dbReference>
<sequence>MRHERRSRLIRCQPETVPVPAIQCRGRDGRFRMPCQWLELPEDIVDVDGGSIAHRHAIGATGTTLPARLLQLMTQDGGARYS</sequence>
<name>A0A6H0ZGH7_9HYPH</name>
<gene>
    <name evidence="1" type="ORF">FOB41_01800</name>
</gene>
<evidence type="ECO:0000313" key="2">
    <source>
        <dbReference type="Proteomes" id="UP000500870"/>
    </source>
</evidence>
<organism evidence="1 2">
    <name type="scientific">Agrobacterium pusense</name>
    <dbReference type="NCBI Taxonomy" id="648995"/>
    <lineage>
        <taxon>Bacteria</taxon>
        <taxon>Pseudomonadati</taxon>
        <taxon>Pseudomonadota</taxon>
        <taxon>Alphaproteobacteria</taxon>
        <taxon>Hyphomicrobiales</taxon>
        <taxon>Rhizobiaceae</taxon>
        <taxon>Rhizobium/Agrobacterium group</taxon>
        <taxon>Agrobacterium</taxon>
    </lineage>
</organism>
<dbReference type="SUPFAM" id="SSF53901">
    <property type="entry name" value="Thiolase-like"/>
    <property type="match status" value="1"/>
</dbReference>
<evidence type="ECO:0000313" key="1">
    <source>
        <dbReference type="EMBL" id="QIX19938.1"/>
    </source>
</evidence>
<dbReference type="AlphaFoldDB" id="A0A6H0ZGH7"/>
<dbReference type="InterPro" id="IPR016039">
    <property type="entry name" value="Thiolase-like"/>
</dbReference>
<dbReference type="GO" id="GO:0016746">
    <property type="term" value="F:acyltransferase activity"/>
    <property type="evidence" value="ECO:0007669"/>
    <property type="project" value="InterPro"/>
</dbReference>
<keyword evidence="1" id="KW-0614">Plasmid</keyword>
<geneLocation type="plasmid" evidence="1 2">
    <name>unnamed1</name>
</geneLocation>
<accession>A0A6H0ZGH7</accession>
<dbReference type="Gene3D" id="3.40.47.10">
    <property type="match status" value="1"/>
</dbReference>
<proteinExistence type="predicted"/>
<dbReference type="EMBL" id="CP050897">
    <property type="protein sequence ID" value="QIX19938.1"/>
    <property type="molecule type" value="Genomic_DNA"/>
</dbReference>
<protein>
    <submittedName>
        <fullName evidence="1">Uncharacterized protein</fullName>
    </submittedName>
</protein>